<dbReference type="EMBL" id="JACEIK010000460">
    <property type="protein sequence ID" value="MCD7457523.1"/>
    <property type="molecule type" value="Genomic_DNA"/>
</dbReference>
<organism evidence="1 2">
    <name type="scientific">Datura stramonium</name>
    <name type="common">Jimsonweed</name>
    <name type="synonym">Common thornapple</name>
    <dbReference type="NCBI Taxonomy" id="4076"/>
    <lineage>
        <taxon>Eukaryota</taxon>
        <taxon>Viridiplantae</taxon>
        <taxon>Streptophyta</taxon>
        <taxon>Embryophyta</taxon>
        <taxon>Tracheophyta</taxon>
        <taxon>Spermatophyta</taxon>
        <taxon>Magnoliopsida</taxon>
        <taxon>eudicotyledons</taxon>
        <taxon>Gunneridae</taxon>
        <taxon>Pentapetalae</taxon>
        <taxon>asterids</taxon>
        <taxon>lamiids</taxon>
        <taxon>Solanales</taxon>
        <taxon>Solanaceae</taxon>
        <taxon>Solanoideae</taxon>
        <taxon>Datureae</taxon>
        <taxon>Datura</taxon>
    </lineage>
</organism>
<comment type="caution">
    <text evidence="1">The sequence shown here is derived from an EMBL/GenBank/DDBJ whole genome shotgun (WGS) entry which is preliminary data.</text>
</comment>
<proteinExistence type="predicted"/>
<evidence type="ECO:0000313" key="1">
    <source>
        <dbReference type="EMBL" id="MCD7457523.1"/>
    </source>
</evidence>
<gene>
    <name evidence="1" type="ORF">HAX54_035314</name>
</gene>
<reference evidence="1 2" key="1">
    <citation type="journal article" date="2021" name="BMC Genomics">
        <title>Datura genome reveals duplications of psychoactive alkaloid biosynthetic genes and high mutation rate following tissue culture.</title>
        <authorList>
            <person name="Rajewski A."/>
            <person name="Carter-House D."/>
            <person name="Stajich J."/>
            <person name="Litt A."/>
        </authorList>
    </citation>
    <scope>NUCLEOTIDE SEQUENCE [LARGE SCALE GENOMIC DNA]</scope>
    <source>
        <strain evidence="1">AR-01</strain>
    </source>
</reference>
<dbReference type="Proteomes" id="UP000823775">
    <property type="component" value="Unassembled WGS sequence"/>
</dbReference>
<name>A0ABS8SF45_DATST</name>
<evidence type="ECO:0000313" key="2">
    <source>
        <dbReference type="Proteomes" id="UP000823775"/>
    </source>
</evidence>
<protein>
    <submittedName>
        <fullName evidence="1">Uncharacterized protein</fullName>
    </submittedName>
</protein>
<accession>A0ABS8SF45</accession>
<keyword evidence="2" id="KW-1185">Reference proteome</keyword>
<sequence length="105" mass="12117">MQVQPRNNCKDHKKSSEKPQPIHLNALFCEIYIYKFLCGKHKGGEGYLKSCPKNRAFSCYYIEVEASKQARKKERKKGTLLGRIQISIERYKEHNSVTVIAANLS</sequence>